<dbReference type="REBASE" id="120171">
    <property type="entry name" value="Pfl11764ORF16860P"/>
</dbReference>
<name>A0A0K1QQQ4_PSEFL</name>
<accession>A0A0K1QQQ4</accession>
<organism evidence="2 3">
    <name type="scientific">Pseudomonas fluorescens NCIMB 11764</name>
    <dbReference type="NCBI Taxonomy" id="1221522"/>
    <lineage>
        <taxon>Bacteria</taxon>
        <taxon>Pseudomonadati</taxon>
        <taxon>Pseudomonadota</taxon>
        <taxon>Gammaproteobacteria</taxon>
        <taxon>Pseudomonadales</taxon>
        <taxon>Pseudomonadaceae</taxon>
        <taxon>Pseudomonas</taxon>
    </lineage>
</organism>
<proteinExistence type="predicted"/>
<evidence type="ECO:0000256" key="1">
    <source>
        <dbReference type="SAM" id="MobiDB-lite"/>
    </source>
</evidence>
<feature type="compositionally biased region" description="Basic and acidic residues" evidence="1">
    <location>
        <begin position="324"/>
        <end position="334"/>
    </location>
</feature>
<evidence type="ECO:0000313" key="3">
    <source>
        <dbReference type="Proteomes" id="UP000017175"/>
    </source>
</evidence>
<feature type="region of interest" description="Disordered" evidence="1">
    <location>
        <begin position="324"/>
        <end position="348"/>
    </location>
</feature>
<dbReference type="RefSeq" id="WP_031318677.1">
    <property type="nucleotide sequence ID" value="NZ_CP010945.1"/>
</dbReference>
<dbReference type="GO" id="GO:0032259">
    <property type="term" value="P:methylation"/>
    <property type="evidence" value="ECO:0007669"/>
    <property type="project" value="UniProtKB-KW"/>
</dbReference>
<feature type="compositionally biased region" description="Acidic residues" evidence="1">
    <location>
        <begin position="335"/>
        <end position="344"/>
    </location>
</feature>
<evidence type="ECO:0000313" key="2">
    <source>
        <dbReference type="EMBL" id="AKV07987.1"/>
    </source>
</evidence>
<reference evidence="2 3" key="1">
    <citation type="journal article" date="2012" name="J. Bacteriol.">
        <title>Draft genome sequence of the cyanide-utilizing bacterium Pseudomonas fluorescens strain NCIMB 11764.</title>
        <authorList>
            <person name="Vilo C.A."/>
            <person name="Benedik M.J."/>
            <person name="Kunz D.A."/>
            <person name="Dong Q."/>
        </authorList>
    </citation>
    <scope>NUCLEOTIDE SEQUENCE [LARGE SCALE GENOMIC DNA]</scope>
    <source>
        <strain evidence="2 3">NCIMB 11764</strain>
    </source>
</reference>
<dbReference type="EMBL" id="CP010945">
    <property type="protein sequence ID" value="AKV07987.1"/>
    <property type="molecule type" value="Genomic_DNA"/>
</dbReference>
<dbReference type="GO" id="GO:0008168">
    <property type="term" value="F:methyltransferase activity"/>
    <property type="evidence" value="ECO:0007669"/>
    <property type="project" value="UniProtKB-KW"/>
</dbReference>
<protein>
    <submittedName>
        <fullName evidence="2">Type II restriction enzyme, methylase subunit</fullName>
    </submittedName>
</protein>
<keyword evidence="2" id="KW-0489">Methyltransferase</keyword>
<dbReference type="Proteomes" id="UP000017175">
    <property type="component" value="Chromosome"/>
</dbReference>
<dbReference type="eggNOG" id="COG0286">
    <property type="taxonomic scope" value="Bacteria"/>
</dbReference>
<dbReference type="OrthoDB" id="9782445at2"/>
<keyword evidence="2" id="KW-0808">Transferase</keyword>
<gene>
    <name evidence="2" type="ORF">B723_16865</name>
</gene>
<sequence>MTTVIRVIESDDRAQALEAACASFRSGGIDSRIVIVDPLVFEKIPTAPFAYWVTKSVLDCFSDHPRLGDGEFEAWVGLQTNHDFQWVRAWWENQEVGGLFGLVPFFKGGSRSPFYSDVYLSVRWGDDGRLIKEWKLGELKSGEITANNSQCWNEKNYFNPGVAWPSRTLSFSPRVLPSGCIFAHKGPSAFSKNNDAQSLLAVMAMMNSRPFTVLLETRLNAADKNARSYEVGIIEGTPLPYIDGRSRIKLESLARQAWELMRLLDSVVETSHAFLLPSILFWQRLGSEPASVEAALRDIQREIDTAAFDLYNFSEADRRVALDKSNVESKNRDEMSEDEGDATEPEAPPIDALLSWSVGVAFARFDWRLATGERVVTAEPEPFDPLPAKSPGMLPDGAEPFHVHSGILVDDQGHPHDLARLVEEVLDRVRVNVPDDVRRWLQKDFFPFHLQRYSKSRRKAPIYWPLSTASGSYTLWVYYPSLNNQTLFTAVNDFLDGTNGKLTQVSRECAELRMKGSGRSRDEEKQYEMLQTFEQELTDLRDTLLKIAPTYQPNHDDGVQITAAPLWPLLRHKPWQKVLKDTWTKLEKGNYDWAHLAMAYWPERVREKCKTDKSLAIAHGLEDLYVEPAATPKKTRGKKKAGGEE</sequence>
<dbReference type="AlphaFoldDB" id="A0A0K1QQQ4"/>